<dbReference type="SMART" id="SM00357">
    <property type="entry name" value="CSP"/>
    <property type="match status" value="1"/>
</dbReference>
<dbReference type="PANTHER" id="PTHR12962:SF1">
    <property type="entry name" value="COLD SHOCK DOMAIN-CONTAINING PROTEIN CG9705"/>
    <property type="match status" value="1"/>
</dbReference>
<feature type="domain" description="CSD" evidence="3">
    <location>
        <begin position="1"/>
        <end position="66"/>
    </location>
</feature>
<dbReference type="InterPro" id="IPR052069">
    <property type="entry name" value="Ca-reg_mRNA-binding_domain"/>
</dbReference>
<dbReference type="Pfam" id="PF00313">
    <property type="entry name" value="CSD"/>
    <property type="match status" value="1"/>
</dbReference>
<dbReference type="InterPro" id="IPR011129">
    <property type="entry name" value="CSD"/>
</dbReference>
<keyword evidence="2" id="KW-0472">Membrane</keyword>
<reference evidence="4 5" key="1">
    <citation type="journal article" date="2020" name="ISME J.">
        <title>Comparative genomics reveals insights into cyanobacterial evolution and habitat adaptation.</title>
        <authorList>
            <person name="Chen M.Y."/>
            <person name="Teng W.K."/>
            <person name="Zhao L."/>
            <person name="Hu C.X."/>
            <person name="Zhou Y.K."/>
            <person name="Han B.P."/>
            <person name="Song L.R."/>
            <person name="Shu W.S."/>
        </authorList>
    </citation>
    <scope>NUCLEOTIDE SEQUENCE [LARGE SCALE GENOMIC DNA]</scope>
    <source>
        <strain evidence="4 5">FACHB-1040</strain>
    </source>
</reference>
<feature type="transmembrane region" description="Helical" evidence="2">
    <location>
        <begin position="99"/>
        <end position="116"/>
    </location>
</feature>
<gene>
    <name evidence="4" type="ORF">H6F99_11895</name>
</gene>
<dbReference type="PROSITE" id="PS51857">
    <property type="entry name" value="CSD_2"/>
    <property type="match status" value="1"/>
</dbReference>
<dbReference type="EMBL" id="JACJQT010000027">
    <property type="protein sequence ID" value="MBD2278970.1"/>
    <property type="molecule type" value="Genomic_DNA"/>
</dbReference>
<evidence type="ECO:0000313" key="5">
    <source>
        <dbReference type="Proteomes" id="UP000606721"/>
    </source>
</evidence>
<evidence type="ECO:0000256" key="2">
    <source>
        <dbReference type="SAM" id="Phobius"/>
    </source>
</evidence>
<dbReference type="Pfam" id="PF06961">
    <property type="entry name" value="DUF1294"/>
    <property type="match status" value="1"/>
</dbReference>
<dbReference type="InterPro" id="IPR010718">
    <property type="entry name" value="DUF1294"/>
</dbReference>
<evidence type="ECO:0000256" key="1">
    <source>
        <dbReference type="ARBA" id="ARBA00022553"/>
    </source>
</evidence>
<dbReference type="RefSeq" id="WP_190383133.1">
    <property type="nucleotide sequence ID" value="NZ_JACJQT010000027.1"/>
</dbReference>
<evidence type="ECO:0000313" key="4">
    <source>
        <dbReference type="EMBL" id="MBD2278970.1"/>
    </source>
</evidence>
<keyword evidence="1" id="KW-0597">Phosphoprotein</keyword>
<organism evidence="4 5">
    <name type="scientific">Aphanizomenon flos-aquae FACHB-1040</name>
    <dbReference type="NCBI Taxonomy" id="2692887"/>
    <lineage>
        <taxon>Bacteria</taxon>
        <taxon>Bacillati</taxon>
        <taxon>Cyanobacteriota</taxon>
        <taxon>Cyanophyceae</taxon>
        <taxon>Nostocales</taxon>
        <taxon>Aphanizomenonaceae</taxon>
        <taxon>Aphanizomenon</taxon>
    </lineage>
</organism>
<dbReference type="CDD" id="cd04458">
    <property type="entry name" value="CSP_CDS"/>
    <property type="match status" value="1"/>
</dbReference>
<keyword evidence="2" id="KW-1133">Transmembrane helix</keyword>
<proteinExistence type="predicted"/>
<dbReference type="Proteomes" id="UP000606721">
    <property type="component" value="Unassembled WGS sequence"/>
</dbReference>
<dbReference type="SUPFAM" id="SSF50249">
    <property type="entry name" value="Nucleic acid-binding proteins"/>
    <property type="match status" value="1"/>
</dbReference>
<keyword evidence="2" id="KW-0812">Transmembrane</keyword>
<evidence type="ECO:0000259" key="3">
    <source>
        <dbReference type="PROSITE" id="PS51857"/>
    </source>
</evidence>
<name>A0ABR8BX01_APHFL</name>
<comment type="caution">
    <text evidence="4">The sequence shown here is derived from an EMBL/GenBank/DDBJ whole genome shotgun (WGS) entry which is preliminary data.</text>
</comment>
<dbReference type="Gene3D" id="2.40.50.140">
    <property type="entry name" value="Nucleic acid-binding proteins"/>
    <property type="match status" value="1"/>
</dbReference>
<keyword evidence="5" id="KW-1185">Reference proteome</keyword>
<sequence>MHKGKLTIWKDDRGFGFIQLDDTDKKVFLHISSLRNKRKRPQEGDIIKYQLTTDEKGKLTAINASIQEKFLGWMIGLLVLSILPIWGTVKLSMIYRNPLPIAIYPMTGLITYWFYAHDKKQATDGNWRTPEQTLHFWELIGGWIGGFIAQNTLHHKSKKSSYQSVYWIIVAIHLAGWTYWLFLQPYNLRLG</sequence>
<dbReference type="PANTHER" id="PTHR12962">
    <property type="entry name" value="CALCIUM-REGULATED HEAT STABLE PROTEIN CRHSP-24-RELATED"/>
    <property type="match status" value="1"/>
</dbReference>
<protein>
    <submittedName>
        <fullName evidence="4">Cold shock and DUF1294 domain-containing protein</fullName>
    </submittedName>
</protein>
<feature type="transmembrane region" description="Helical" evidence="2">
    <location>
        <begin position="70"/>
        <end position="87"/>
    </location>
</feature>
<accession>A0ABR8BX01</accession>
<feature type="transmembrane region" description="Helical" evidence="2">
    <location>
        <begin position="165"/>
        <end position="182"/>
    </location>
</feature>
<dbReference type="InterPro" id="IPR002059">
    <property type="entry name" value="CSP_DNA-bd"/>
</dbReference>
<dbReference type="InterPro" id="IPR012340">
    <property type="entry name" value="NA-bd_OB-fold"/>
</dbReference>